<reference evidence="5" key="1">
    <citation type="submission" date="2019-09" db="EMBL/GenBank/DDBJ databases">
        <title>Mumia zhuanghuii sp. nov. isolated from the intestinal contents of plateau pika (Ochotona curzoniae) in the Qinghai-Tibet plateau of China.</title>
        <authorList>
            <person name="Tian Z."/>
        </authorList>
    </citation>
    <scope>NUCLEOTIDE SEQUENCE [LARGE SCALE GENOMIC DNA]</scope>
    <source>
        <strain evidence="5">L-033</strain>
    </source>
</reference>
<accession>A0A5N0TMY0</accession>
<comment type="caution">
    <text evidence="4">The sequence shown here is derived from an EMBL/GenBank/DDBJ whole genome shotgun (WGS) entry which is preliminary data.</text>
</comment>
<evidence type="ECO:0000256" key="3">
    <source>
        <dbReference type="ARBA" id="ARBA00022723"/>
    </source>
</evidence>
<dbReference type="SUPFAM" id="SSF53448">
    <property type="entry name" value="Nucleotide-diphospho-sugar transferases"/>
    <property type="match status" value="1"/>
</dbReference>
<evidence type="ECO:0000313" key="4">
    <source>
        <dbReference type="EMBL" id="KAA9135537.1"/>
    </source>
</evidence>
<dbReference type="Gene3D" id="3.90.550.10">
    <property type="entry name" value="Spore Coat Polysaccharide Biosynthesis Protein SpsA, Chain A"/>
    <property type="match status" value="1"/>
</dbReference>
<sequence>MTPEGMTVVMCVDRAFVVPLAVGLASMDGSASGRVTVYVMHPGLSDETRDRVTRPLSRLIVKWIDVPPERVAGAHFSVFLSEASLYRLLLGELLPESVERVLYIDADVVIADDVLPLTEVELYGATVAAVRESQSPWAAGPLGPPWRELGLRPDAAYFNSGVMLIDVRRWRQRDIGRRALEVLRTSSPRWGDQDALNTALQDDWIELPRRWNLQSADLRGETASWALWRADVEDAVADPAIVHYTERDKPWDPRTAHPLAALWRSHLDRTDWAGWRAVVPRPSIWERGGRTLLHAARSALARRESSPFPE</sequence>
<dbReference type="PANTHER" id="PTHR13778">
    <property type="entry name" value="GLYCOSYLTRANSFERASE 8 DOMAIN-CONTAINING PROTEIN"/>
    <property type="match status" value="1"/>
</dbReference>
<dbReference type="GO" id="GO:0016757">
    <property type="term" value="F:glycosyltransferase activity"/>
    <property type="evidence" value="ECO:0007669"/>
    <property type="project" value="UniProtKB-KW"/>
</dbReference>
<dbReference type="InterPro" id="IPR002495">
    <property type="entry name" value="Glyco_trans_8"/>
</dbReference>
<evidence type="ECO:0000256" key="2">
    <source>
        <dbReference type="ARBA" id="ARBA00022679"/>
    </source>
</evidence>
<dbReference type="EMBL" id="VYUY01000005">
    <property type="protein sequence ID" value="KAA9135537.1"/>
    <property type="molecule type" value="Genomic_DNA"/>
</dbReference>
<dbReference type="GO" id="GO:0046872">
    <property type="term" value="F:metal ion binding"/>
    <property type="evidence" value="ECO:0007669"/>
    <property type="project" value="UniProtKB-KW"/>
</dbReference>
<keyword evidence="2 4" id="KW-0808">Transferase</keyword>
<dbReference type="InterPro" id="IPR029044">
    <property type="entry name" value="Nucleotide-diphossugar_trans"/>
</dbReference>
<dbReference type="CDD" id="cd04194">
    <property type="entry name" value="GT8_A4GalT_like"/>
    <property type="match status" value="1"/>
</dbReference>
<evidence type="ECO:0000256" key="1">
    <source>
        <dbReference type="ARBA" id="ARBA00022676"/>
    </source>
</evidence>
<dbReference type="Pfam" id="PF01501">
    <property type="entry name" value="Glyco_transf_8"/>
    <property type="match status" value="1"/>
</dbReference>
<dbReference type="RefSeq" id="WP_191621746.1">
    <property type="nucleotide sequence ID" value="NZ_VYUY01000005.1"/>
</dbReference>
<organism evidence="4 5">
    <name type="scientific">Microbacterium caowuchunii</name>
    <dbReference type="NCBI Taxonomy" id="2614638"/>
    <lineage>
        <taxon>Bacteria</taxon>
        <taxon>Bacillati</taxon>
        <taxon>Actinomycetota</taxon>
        <taxon>Actinomycetes</taxon>
        <taxon>Micrococcales</taxon>
        <taxon>Microbacteriaceae</taxon>
        <taxon>Microbacterium</taxon>
    </lineage>
</organism>
<dbReference type="Proteomes" id="UP000326838">
    <property type="component" value="Unassembled WGS sequence"/>
</dbReference>
<evidence type="ECO:0000313" key="5">
    <source>
        <dbReference type="Proteomes" id="UP000326838"/>
    </source>
</evidence>
<gene>
    <name evidence="4" type="ORF">F6B40_03210</name>
</gene>
<keyword evidence="5" id="KW-1185">Reference proteome</keyword>
<dbReference type="PANTHER" id="PTHR13778:SF47">
    <property type="entry name" value="LIPOPOLYSACCHARIDE 1,3-GALACTOSYLTRANSFERASE"/>
    <property type="match status" value="1"/>
</dbReference>
<dbReference type="InterPro" id="IPR050748">
    <property type="entry name" value="Glycosyltrans_8_dom-fam"/>
</dbReference>
<keyword evidence="3" id="KW-0479">Metal-binding</keyword>
<protein>
    <submittedName>
        <fullName evidence="4">Glycosyltransferase family 8 protein</fullName>
    </submittedName>
</protein>
<keyword evidence="1" id="KW-0328">Glycosyltransferase</keyword>
<proteinExistence type="predicted"/>
<name>A0A5N0TMY0_9MICO</name>
<dbReference type="AlphaFoldDB" id="A0A5N0TMY0"/>